<organism evidence="1 2">
    <name type="scientific">[Candida] railenensis</name>
    <dbReference type="NCBI Taxonomy" id="45579"/>
    <lineage>
        <taxon>Eukaryota</taxon>
        <taxon>Fungi</taxon>
        <taxon>Dikarya</taxon>
        <taxon>Ascomycota</taxon>
        <taxon>Saccharomycotina</taxon>
        <taxon>Pichiomycetes</taxon>
        <taxon>Debaryomycetaceae</taxon>
        <taxon>Kurtzmaniella</taxon>
    </lineage>
</organism>
<protein>
    <submittedName>
        <fullName evidence="1">Uncharacterized protein</fullName>
    </submittedName>
</protein>
<accession>A0A9P0QSU4</accession>
<reference evidence="1" key="1">
    <citation type="submission" date="2022-03" db="EMBL/GenBank/DDBJ databases">
        <authorList>
            <person name="Legras J.-L."/>
            <person name="Devillers H."/>
            <person name="Grondin C."/>
        </authorList>
    </citation>
    <scope>NUCLEOTIDE SEQUENCE</scope>
    <source>
        <strain evidence="1">CLIB 1423</strain>
    </source>
</reference>
<keyword evidence="2" id="KW-1185">Reference proteome</keyword>
<evidence type="ECO:0000313" key="1">
    <source>
        <dbReference type="EMBL" id="CAH2354294.1"/>
    </source>
</evidence>
<dbReference type="Proteomes" id="UP000837801">
    <property type="component" value="Unassembled WGS sequence"/>
</dbReference>
<gene>
    <name evidence="1" type="ORF">CLIB1423_15S02916</name>
</gene>
<name>A0A9P0QSU4_9ASCO</name>
<evidence type="ECO:0000313" key="2">
    <source>
        <dbReference type="Proteomes" id="UP000837801"/>
    </source>
</evidence>
<dbReference type="EMBL" id="CAKXYY010000015">
    <property type="protein sequence ID" value="CAH2354294.1"/>
    <property type="molecule type" value="Genomic_DNA"/>
</dbReference>
<sequence>MSQNMLLRKVPVRPRSSTVGAITNNYIQNKRHAYSSNTSSSTSNTASSSTKIELIYPWLDLQLRPSKVHKWKATSSAFTTSNLEGLKTALVALSKTVADSAEEKYLDDEHFYYVDIDVPEAGYEGIEVDKELYEYWQSL</sequence>
<dbReference type="AlphaFoldDB" id="A0A9P0QSU4"/>
<comment type="caution">
    <text evidence="1">The sequence shown here is derived from an EMBL/GenBank/DDBJ whole genome shotgun (WGS) entry which is preliminary data.</text>
</comment>
<proteinExistence type="predicted"/>